<reference evidence="3 4" key="2">
    <citation type="submission" date="2020-08" db="EMBL/GenBank/DDBJ databases">
        <title>Listeria ohnekaius sp. nov. and Listeria portnoyii sp. nov. isolated from non-agricultural and natural environments.</title>
        <authorList>
            <person name="Weller D."/>
            <person name="Belias A.M."/>
            <person name="Liao J."/>
            <person name="Guo S."/>
            <person name="Orsi R.H."/>
            <person name="Wiedmann M."/>
        </authorList>
    </citation>
    <scope>NUCLEOTIDE SEQUENCE [LARGE SCALE GENOMIC DNA]</scope>
    <source>
        <strain evidence="3 4">FSL W9-0585</strain>
    </source>
</reference>
<dbReference type="PROSITE" id="PS50943">
    <property type="entry name" value="HTH_CROC1"/>
    <property type="match status" value="1"/>
</dbReference>
<evidence type="ECO:0000313" key="4">
    <source>
        <dbReference type="Proteomes" id="UP000548787"/>
    </source>
</evidence>
<dbReference type="Proteomes" id="UP000548787">
    <property type="component" value="Unassembled WGS sequence"/>
</dbReference>
<dbReference type="Gene3D" id="1.10.260.40">
    <property type="entry name" value="lambda repressor-like DNA-binding domains"/>
    <property type="match status" value="1"/>
</dbReference>
<organism evidence="3 4">
    <name type="scientific">Listeria rustica</name>
    <dbReference type="NCBI Taxonomy" id="2713503"/>
    <lineage>
        <taxon>Bacteria</taxon>
        <taxon>Bacillati</taxon>
        <taxon>Bacillota</taxon>
        <taxon>Bacilli</taxon>
        <taxon>Bacillales</taxon>
        <taxon>Listeriaceae</taxon>
        <taxon>Listeria</taxon>
    </lineage>
</organism>
<dbReference type="InterPro" id="IPR001387">
    <property type="entry name" value="Cro/C1-type_HTH"/>
</dbReference>
<dbReference type="AlphaFoldDB" id="A0A7W1T757"/>
<dbReference type="PANTHER" id="PTHR46558:SF11">
    <property type="entry name" value="HTH-TYPE TRANSCRIPTIONAL REGULATOR XRE"/>
    <property type="match status" value="1"/>
</dbReference>
<comment type="caution">
    <text evidence="3">The sequence shown here is derived from an EMBL/GenBank/DDBJ whole genome shotgun (WGS) entry which is preliminary data.</text>
</comment>
<dbReference type="RefSeq" id="WP_181676739.1">
    <property type="nucleotide sequence ID" value="NZ_JABJVM010000008.1"/>
</dbReference>
<feature type="domain" description="HTH cro/C1-type" evidence="2">
    <location>
        <begin position="6"/>
        <end position="60"/>
    </location>
</feature>
<reference evidence="3 4" key="1">
    <citation type="submission" date="2020-05" db="EMBL/GenBank/DDBJ databases">
        <authorList>
            <person name="Carlin C.R."/>
        </authorList>
    </citation>
    <scope>NUCLEOTIDE SEQUENCE [LARGE SCALE GENOMIC DNA]</scope>
    <source>
        <strain evidence="3 4">FSL W9-0585</strain>
    </source>
</reference>
<dbReference type="Pfam" id="PF01381">
    <property type="entry name" value="HTH_3"/>
    <property type="match status" value="1"/>
</dbReference>
<name>A0A7W1T757_9LIST</name>
<proteinExistence type="predicted"/>
<dbReference type="SMART" id="SM00530">
    <property type="entry name" value="HTH_XRE"/>
    <property type="match status" value="1"/>
</dbReference>
<evidence type="ECO:0000313" key="3">
    <source>
        <dbReference type="EMBL" id="MBA3926586.1"/>
    </source>
</evidence>
<dbReference type="PANTHER" id="PTHR46558">
    <property type="entry name" value="TRACRIPTIONAL REGULATORY PROTEIN-RELATED-RELATED"/>
    <property type="match status" value="1"/>
</dbReference>
<evidence type="ECO:0000256" key="1">
    <source>
        <dbReference type="ARBA" id="ARBA00023125"/>
    </source>
</evidence>
<protein>
    <submittedName>
        <fullName evidence="3">Helix-turn-helix transcriptional regulator</fullName>
    </submittedName>
</protein>
<dbReference type="CDD" id="cd00093">
    <property type="entry name" value="HTH_XRE"/>
    <property type="match status" value="1"/>
</dbReference>
<evidence type="ECO:0000259" key="2">
    <source>
        <dbReference type="PROSITE" id="PS50943"/>
    </source>
</evidence>
<gene>
    <name evidence="3" type="ORF">HPK16_09545</name>
</gene>
<accession>A0A7W1T757</accession>
<dbReference type="GO" id="GO:0003677">
    <property type="term" value="F:DNA binding"/>
    <property type="evidence" value="ECO:0007669"/>
    <property type="project" value="UniProtKB-KW"/>
</dbReference>
<sequence length="122" mass="14195">MDTLVLKSLRKSRNLLQKEVADKIGVARTTYAMYEQGNREPDNDVLNKIADFYDVSVDYLLGRTDNPSVENVTKKYNSIDDIVKDKELHQWLFDLLDKNPESLESIKQLFESINNEKNKNNQ</sequence>
<keyword evidence="1" id="KW-0238">DNA-binding</keyword>
<dbReference type="SUPFAM" id="SSF47413">
    <property type="entry name" value="lambda repressor-like DNA-binding domains"/>
    <property type="match status" value="1"/>
</dbReference>
<keyword evidence="4" id="KW-1185">Reference proteome</keyword>
<dbReference type="InterPro" id="IPR010982">
    <property type="entry name" value="Lambda_DNA-bd_dom_sf"/>
</dbReference>
<dbReference type="EMBL" id="JABJVM010000008">
    <property type="protein sequence ID" value="MBA3926586.1"/>
    <property type="molecule type" value="Genomic_DNA"/>
</dbReference>